<protein>
    <submittedName>
        <fullName evidence="1">Uncharacterized protein</fullName>
    </submittedName>
</protein>
<name>A0A6M3IID8_9ZZZZ</name>
<dbReference type="EMBL" id="MT141244">
    <property type="protein sequence ID" value="QJA56908.1"/>
    <property type="molecule type" value="Genomic_DNA"/>
</dbReference>
<accession>A0A6M3IID8</accession>
<evidence type="ECO:0000313" key="1">
    <source>
        <dbReference type="EMBL" id="QJA56908.1"/>
    </source>
</evidence>
<sequence>MEVSKRYRVNVSTSIKGIKTYDCTADITGGTMEEVLDASDALVKELDKRYPPTVESK</sequence>
<dbReference type="AlphaFoldDB" id="A0A6M3IID8"/>
<reference evidence="1" key="1">
    <citation type="submission" date="2020-03" db="EMBL/GenBank/DDBJ databases">
        <title>The deep terrestrial virosphere.</title>
        <authorList>
            <person name="Holmfeldt K."/>
            <person name="Nilsson E."/>
            <person name="Simone D."/>
            <person name="Lopez-Fernandez M."/>
            <person name="Wu X."/>
            <person name="de Brujin I."/>
            <person name="Lundin D."/>
            <person name="Andersson A."/>
            <person name="Bertilsson S."/>
            <person name="Dopson M."/>
        </authorList>
    </citation>
    <scope>NUCLEOTIDE SEQUENCE</scope>
    <source>
        <strain evidence="1">MM415B01776</strain>
    </source>
</reference>
<proteinExistence type="predicted"/>
<organism evidence="1">
    <name type="scientific">viral metagenome</name>
    <dbReference type="NCBI Taxonomy" id="1070528"/>
    <lineage>
        <taxon>unclassified sequences</taxon>
        <taxon>metagenomes</taxon>
        <taxon>organismal metagenomes</taxon>
    </lineage>
</organism>
<gene>
    <name evidence="1" type="ORF">MM415B01776_0026</name>
</gene>